<evidence type="ECO:0000313" key="3">
    <source>
        <dbReference type="Proteomes" id="UP001500218"/>
    </source>
</evidence>
<name>A0ABP4YY25_9ACTN</name>
<sequence length="259" mass="26745">MERLRTPFFIVAMVAAVLVVGLEIGQPFLVGGLVTSTDLAAQTGALGLSMPAGGVTPQPSGIGVPYLALVDFVAVFTVGLMGAGMLLPDRLHAKAQGVVTLVVSIALITTALVLLFIALAKMIFMVVLLFAFPFGTIAYLIIWGSFPRGEMAVILSVLMFLKLVFAGTLVAAQQRFIQNKGLVALVFTSLVANVIVAFLHGMVPGILVSITDAVAGIVVAIIAIIWGIVLLIGSIPAIVNAVRASARLAADAAAEAVPT</sequence>
<evidence type="ECO:0000256" key="1">
    <source>
        <dbReference type="SAM" id="Phobius"/>
    </source>
</evidence>
<gene>
    <name evidence="2" type="ORF">GCM10009682_58350</name>
</gene>
<feature type="transmembrane region" description="Helical" evidence="1">
    <location>
        <begin position="152"/>
        <end position="172"/>
    </location>
</feature>
<keyword evidence="1" id="KW-1133">Transmembrane helix</keyword>
<feature type="transmembrane region" description="Helical" evidence="1">
    <location>
        <begin position="213"/>
        <end position="239"/>
    </location>
</feature>
<protein>
    <recommendedName>
        <fullName evidence="4">Integral membrane protein</fullName>
    </recommendedName>
</protein>
<dbReference type="RefSeq" id="WP_344139240.1">
    <property type="nucleotide sequence ID" value="NZ_BAAALT010000273.1"/>
</dbReference>
<dbReference type="Proteomes" id="UP001500218">
    <property type="component" value="Unassembled WGS sequence"/>
</dbReference>
<feature type="transmembrane region" description="Helical" evidence="1">
    <location>
        <begin position="98"/>
        <end position="119"/>
    </location>
</feature>
<proteinExistence type="predicted"/>
<evidence type="ECO:0000313" key="2">
    <source>
        <dbReference type="EMBL" id="GAA1832191.1"/>
    </source>
</evidence>
<keyword evidence="1" id="KW-0812">Transmembrane</keyword>
<organism evidence="2 3">
    <name type="scientific">Luedemannella flava</name>
    <dbReference type="NCBI Taxonomy" id="349316"/>
    <lineage>
        <taxon>Bacteria</taxon>
        <taxon>Bacillati</taxon>
        <taxon>Actinomycetota</taxon>
        <taxon>Actinomycetes</taxon>
        <taxon>Micromonosporales</taxon>
        <taxon>Micromonosporaceae</taxon>
        <taxon>Luedemannella</taxon>
    </lineage>
</organism>
<evidence type="ECO:0008006" key="4">
    <source>
        <dbReference type="Google" id="ProtNLM"/>
    </source>
</evidence>
<feature type="transmembrane region" description="Helical" evidence="1">
    <location>
        <begin position="184"/>
        <end position="207"/>
    </location>
</feature>
<keyword evidence="3" id="KW-1185">Reference proteome</keyword>
<dbReference type="EMBL" id="BAAALT010000273">
    <property type="protein sequence ID" value="GAA1832191.1"/>
    <property type="molecule type" value="Genomic_DNA"/>
</dbReference>
<feature type="transmembrane region" description="Helical" evidence="1">
    <location>
        <begin position="6"/>
        <end position="24"/>
    </location>
</feature>
<feature type="transmembrane region" description="Helical" evidence="1">
    <location>
        <begin position="66"/>
        <end position="86"/>
    </location>
</feature>
<comment type="caution">
    <text evidence="2">The sequence shown here is derived from an EMBL/GenBank/DDBJ whole genome shotgun (WGS) entry which is preliminary data.</text>
</comment>
<feature type="transmembrane region" description="Helical" evidence="1">
    <location>
        <begin position="126"/>
        <end position="146"/>
    </location>
</feature>
<keyword evidence="1" id="KW-0472">Membrane</keyword>
<accession>A0ABP4YY25</accession>
<reference evidence="3" key="1">
    <citation type="journal article" date="2019" name="Int. J. Syst. Evol. Microbiol.">
        <title>The Global Catalogue of Microorganisms (GCM) 10K type strain sequencing project: providing services to taxonomists for standard genome sequencing and annotation.</title>
        <authorList>
            <consortium name="The Broad Institute Genomics Platform"/>
            <consortium name="The Broad Institute Genome Sequencing Center for Infectious Disease"/>
            <person name="Wu L."/>
            <person name="Ma J."/>
        </authorList>
    </citation>
    <scope>NUCLEOTIDE SEQUENCE [LARGE SCALE GENOMIC DNA]</scope>
    <source>
        <strain evidence="3">JCM 13250</strain>
    </source>
</reference>